<dbReference type="InterPro" id="IPR017703">
    <property type="entry name" value="YgfZ/GCV_T_CS"/>
</dbReference>
<accession>A0AAJ5TX72</accession>
<comment type="similarity">
    <text evidence="4">Belongs to the tRNA-modifying YgfZ family.</text>
</comment>
<dbReference type="NCBIfam" id="TIGR03317">
    <property type="entry name" value="ygfZ_signature"/>
    <property type="match status" value="1"/>
</dbReference>
<comment type="subcellular location">
    <subcellularLocation>
        <location evidence="4">Cytoplasm</location>
    </subcellularLocation>
</comment>
<dbReference type="GO" id="GO:0005542">
    <property type="term" value="F:folic acid binding"/>
    <property type="evidence" value="ECO:0007669"/>
    <property type="project" value="UniProtKB-UniRule"/>
</dbReference>
<dbReference type="SUPFAM" id="SSF101790">
    <property type="entry name" value="Aminomethyltransferase beta-barrel domain"/>
    <property type="match status" value="1"/>
</dbReference>
<keyword evidence="3 4" id="KW-0290">Folate-binding</keyword>
<dbReference type="PANTHER" id="PTHR22602">
    <property type="entry name" value="TRANSFERASE CAF17, MITOCHONDRIAL-RELATED"/>
    <property type="match status" value="1"/>
</dbReference>
<feature type="domain" description="tRNA-modifying protein YgfZ-like beta-barrel" evidence="5">
    <location>
        <begin position="244"/>
        <end position="309"/>
    </location>
</feature>
<feature type="binding site" evidence="4">
    <location>
        <position position="27"/>
    </location>
    <ligand>
        <name>folate</name>
        <dbReference type="ChEBI" id="CHEBI:62501"/>
    </ligand>
</feature>
<dbReference type="RefSeq" id="WP_158365816.1">
    <property type="nucleotide sequence ID" value="NZ_CP034882.1"/>
</dbReference>
<dbReference type="GO" id="GO:0009451">
    <property type="term" value="P:RNA modification"/>
    <property type="evidence" value="ECO:0007669"/>
    <property type="project" value="InterPro"/>
</dbReference>
<evidence type="ECO:0000256" key="4">
    <source>
        <dbReference type="HAMAP-Rule" id="MF_01175"/>
    </source>
</evidence>
<evidence type="ECO:0000256" key="1">
    <source>
        <dbReference type="ARBA" id="ARBA00022490"/>
    </source>
</evidence>
<dbReference type="InterPro" id="IPR029043">
    <property type="entry name" value="GcvT/YgfZ_C"/>
</dbReference>
<dbReference type="GO" id="GO:0008033">
    <property type="term" value="P:tRNA processing"/>
    <property type="evidence" value="ECO:0007669"/>
    <property type="project" value="UniProtKB-UniRule"/>
</dbReference>
<name>A0AAJ5TX72_9GAMM</name>
<evidence type="ECO:0000256" key="2">
    <source>
        <dbReference type="ARBA" id="ARBA00022694"/>
    </source>
</evidence>
<dbReference type="EMBL" id="CP113406">
    <property type="protein sequence ID" value="WAI18812.1"/>
    <property type="molecule type" value="Genomic_DNA"/>
</dbReference>
<dbReference type="SUPFAM" id="SSF103025">
    <property type="entry name" value="Folate-binding domain"/>
    <property type="match status" value="1"/>
</dbReference>
<dbReference type="InterPro" id="IPR045179">
    <property type="entry name" value="YgfZ/GcvT"/>
</dbReference>
<dbReference type="Gene3D" id="3.30.70.1630">
    <property type="match status" value="1"/>
</dbReference>
<dbReference type="PANTHER" id="PTHR22602:SF0">
    <property type="entry name" value="TRANSFERASE CAF17, MITOCHONDRIAL-RELATED"/>
    <property type="match status" value="1"/>
</dbReference>
<dbReference type="Pfam" id="PF21130">
    <property type="entry name" value="YgfZ_barrel"/>
    <property type="match status" value="1"/>
</dbReference>
<comment type="function">
    <text evidence="4">Folate-binding protein involved in regulating the level of ATP-DnaA and in the modification of some tRNAs. It is probably a key factor in regulatory networks that act via tRNA modification, such as initiation of chromosomal replication.</text>
</comment>
<evidence type="ECO:0000256" key="3">
    <source>
        <dbReference type="ARBA" id="ARBA00022954"/>
    </source>
</evidence>
<gene>
    <name evidence="6" type="primary">ygfZ</name>
    <name evidence="6" type="ORF">OW720_02250</name>
</gene>
<dbReference type="Proteomes" id="UP001163440">
    <property type="component" value="Chromosome"/>
</dbReference>
<organism evidence="6 7">
    <name type="scientific">Buchnera aphidicola</name>
    <name type="common">Brevicoryne brassicae</name>
    <dbReference type="NCBI Taxonomy" id="911343"/>
    <lineage>
        <taxon>Bacteria</taxon>
        <taxon>Pseudomonadati</taxon>
        <taxon>Pseudomonadota</taxon>
        <taxon>Gammaproteobacteria</taxon>
        <taxon>Enterobacterales</taxon>
        <taxon>Erwiniaceae</taxon>
        <taxon>Buchnera</taxon>
    </lineage>
</organism>
<dbReference type="HAMAP" id="MF_01175">
    <property type="entry name" value="tRNA_modifying_YgfZ"/>
    <property type="match status" value="1"/>
</dbReference>
<dbReference type="Gene3D" id="2.40.30.160">
    <property type="match status" value="1"/>
</dbReference>
<feature type="binding site" evidence="4">
    <location>
        <position position="189"/>
    </location>
    <ligand>
        <name>folate</name>
        <dbReference type="ChEBI" id="CHEBI:62501"/>
    </ligand>
</feature>
<protein>
    <recommendedName>
        <fullName evidence="4">tRNA-modifying protein YgfZ</fullName>
    </recommendedName>
</protein>
<keyword evidence="2 4" id="KW-0819">tRNA processing</keyword>
<sequence length="320" mass="37587">MSVFISPKEIIYPSNKLSLTMILLNEWSFVYAEGSDAQRYLQNQLTIDINLLKKTNHTLCAHCNFNGKVWTTMRLFHYDKGYGYIQRTSISKTQIKELKKYSIFSKIRIYKLDHIYLIGIAGLNARLFLLDFFETIPDQNSPVVHECKKTILWFSKPSERFLLVLPLSDFLFFKKSINKKIFLNDSRQWTALDIEAGFPIIDEKCSKKFTPQAINLDKLEAISFKKGCYYGQETIARIFFKNLNKYYLCYLIGMGKIFPEINSFIEIKLEKKWYKIGVLLAIVHVNSQEMLIQVVLYKPVNINDSFRIRGFENVFFMKTI</sequence>
<dbReference type="AlphaFoldDB" id="A0AAJ5TX72"/>
<keyword evidence="1 4" id="KW-0963">Cytoplasm</keyword>
<dbReference type="NCBIfam" id="NF007110">
    <property type="entry name" value="PRK09559.1"/>
    <property type="match status" value="1"/>
</dbReference>
<dbReference type="InterPro" id="IPR023758">
    <property type="entry name" value="tRNA-modifying_YgfZ"/>
</dbReference>
<dbReference type="Gene3D" id="3.30.70.1400">
    <property type="entry name" value="Aminomethyltransferase beta-barrel domains"/>
    <property type="match status" value="1"/>
</dbReference>
<dbReference type="GO" id="GO:0016226">
    <property type="term" value="P:iron-sulfur cluster assembly"/>
    <property type="evidence" value="ECO:0007669"/>
    <property type="project" value="TreeGrafter"/>
</dbReference>
<dbReference type="InterPro" id="IPR048451">
    <property type="entry name" value="YgfZ_barrel"/>
</dbReference>
<evidence type="ECO:0000259" key="5">
    <source>
        <dbReference type="Pfam" id="PF21130"/>
    </source>
</evidence>
<proteinExistence type="inferred from homology"/>
<reference evidence="6" key="1">
    <citation type="submission" date="2022-11" db="EMBL/GenBank/DDBJ databases">
        <title>The whole genome sequencing of pests is an important tool to study the evolution of the plant-insect interaction and insecticide resistance.</title>
        <authorList>
            <person name="Kananovich Y."/>
        </authorList>
    </citation>
    <scope>NUCLEOTIDE SEQUENCE</scope>
    <source>
        <strain evidence="6">BSU_Bre_2018</strain>
    </source>
</reference>
<evidence type="ECO:0000313" key="6">
    <source>
        <dbReference type="EMBL" id="WAI18812.1"/>
    </source>
</evidence>
<evidence type="ECO:0000313" key="7">
    <source>
        <dbReference type="Proteomes" id="UP001163440"/>
    </source>
</evidence>
<dbReference type="GO" id="GO:0005737">
    <property type="term" value="C:cytoplasm"/>
    <property type="evidence" value="ECO:0007669"/>
    <property type="project" value="UniProtKB-SubCell"/>
</dbReference>